<feature type="compositionally biased region" description="Basic and acidic residues" evidence="7">
    <location>
        <begin position="417"/>
        <end position="428"/>
    </location>
</feature>
<feature type="domain" description="VHS" evidence="8">
    <location>
        <begin position="55"/>
        <end position="175"/>
    </location>
</feature>
<reference evidence="10 11" key="1">
    <citation type="journal article" date="2019" name="Nat. Plants">
        <title>Stout camphor tree genome fills gaps in understanding of flowering plant genome evolution.</title>
        <authorList>
            <person name="Chaw S.M."/>
            <person name="Liu Y.C."/>
            <person name="Wu Y.W."/>
            <person name="Wang H.Y."/>
            <person name="Lin C.I."/>
            <person name="Wu C.S."/>
            <person name="Ke H.M."/>
            <person name="Chang L.Y."/>
            <person name="Hsu C.Y."/>
            <person name="Yang H.T."/>
            <person name="Sudianto E."/>
            <person name="Hsu M.H."/>
            <person name="Wu K.P."/>
            <person name="Wang L.N."/>
            <person name="Leebens-Mack J.H."/>
            <person name="Tsai I.J."/>
        </authorList>
    </citation>
    <scope>NUCLEOTIDE SEQUENCE [LARGE SCALE GENOMIC DNA]</scope>
    <source>
        <strain evidence="11">cv. Chaw 1501</strain>
        <tissue evidence="10">Young leaves</tissue>
    </source>
</reference>
<protein>
    <submittedName>
        <fullName evidence="10">TOM1-like protein 2</fullName>
    </submittedName>
</protein>
<evidence type="ECO:0000256" key="2">
    <source>
        <dbReference type="ARBA" id="ARBA00007708"/>
    </source>
</evidence>
<organism evidence="10 11">
    <name type="scientific">Cinnamomum micranthum f. kanehirae</name>
    <dbReference type="NCBI Taxonomy" id="337451"/>
    <lineage>
        <taxon>Eukaryota</taxon>
        <taxon>Viridiplantae</taxon>
        <taxon>Streptophyta</taxon>
        <taxon>Embryophyta</taxon>
        <taxon>Tracheophyta</taxon>
        <taxon>Spermatophyta</taxon>
        <taxon>Magnoliopsida</taxon>
        <taxon>Magnoliidae</taxon>
        <taxon>Laurales</taxon>
        <taxon>Lauraceae</taxon>
        <taxon>Cinnamomum</taxon>
    </lineage>
</organism>
<dbReference type="SUPFAM" id="SSF48464">
    <property type="entry name" value="ENTH/VHS domain"/>
    <property type="match status" value="1"/>
</dbReference>
<dbReference type="SMART" id="SM00288">
    <property type="entry name" value="VHS"/>
    <property type="match status" value="1"/>
</dbReference>
<evidence type="ECO:0000256" key="4">
    <source>
        <dbReference type="ARBA" id="ARBA00022553"/>
    </source>
</evidence>
<dbReference type="InterPro" id="IPR014645">
    <property type="entry name" value="TOM1"/>
</dbReference>
<dbReference type="Gene3D" id="1.25.40.90">
    <property type="match status" value="1"/>
</dbReference>
<evidence type="ECO:0000256" key="6">
    <source>
        <dbReference type="ARBA" id="ARBA00023136"/>
    </source>
</evidence>
<dbReference type="Proteomes" id="UP000283530">
    <property type="component" value="Unassembled WGS sequence"/>
</dbReference>
<dbReference type="OrthoDB" id="2018246at2759"/>
<feature type="domain" description="GAT" evidence="9">
    <location>
        <begin position="309"/>
        <end position="396"/>
    </location>
</feature>
<keyword evidence="5" id="KW-0653">Protein transport</keyword>
<keyword evidence="6" id="KW-0472">Membrane</keyword>
<feature type="region of interest" description="Disordered" evidence="7">
    <location>
        <begin position="414"/>
        <end position="475"/>
    </location>
</feature>
<dbReference type="STRING" id="337451.A0A443P979"/>
<evidence type="ECO:0000256" key="3">
    <source>
        <dbReference type="ARBA" id="ARBA00022448"/>
    </source>
</evidence>
<comment type="caution">
    <text evidence="10">The sequence shown here is derived from an EMBL/GenBank/DDBJ whole genome shotgun (WGS) entry which is preliminary data.</text>
</comment>
<dbReference type="EMBL" id="QPKB01000006">
    <property type="protein sequence ID" value="RWR87302.1"/>
    <property type="molecule type" value="Genomic_DNA"/>
</dbReference>
<evidence type="ECO:0000259" key="8">
    <source>
        <dbReference type="PROSITE" id="PS50179"/>
    </source>
</evidence>
<dbReference type="InterPro" id="IPR038425">
    <property type="entry name" value="GAT_sf"/>
</dbReference>
<evidence type="ECO:0000313" key="11">
    <source>
        <dbReference type="Proteomes" id="UP000283530"/>
    </source>
</evidence>
<evidence type="ECO:0000259" key="9">
    <source>
        <dbReference type="PROSITE" id="PS50909"/>
    </source>
</evidence>
<dbReference type="CDD" id="cd03561">
    <property type="entry name" value="VHS"/>
    <property type="match status" value="1"/>
</dbReference>
<name>A0A443P979_9MAGN</name>
<dbReference type="PIRSF" id="PIRSF036948">
    <property type="entry name" value="TOM1"/>
    <property type="match status" value="1"/>
</dbReference>
<dbReference type="InterPro" id="IPR004152">
    <property type="entry name" value="GAT_dom"/>
</dbReference>
<feature type="compositionally biased region" description="Basic and acidic residues" evidence="7">
    <location>
        <begin position="462"/>
        <end position="475"/>
    </location>
</feature>
<accession>A0A443P979</accession>
<dbReference type="GO" id="GO:0043328">
    <property type="term" value="P:protein transport to vacuole involved in ubiquitin-dependent protein catabolic process via the multivesicular body sorting pathway"/>
    <property type="evidence" value="ECO:0007669"/>
    <property type="project" value="InterPro"/>
</dbReference>
<dbReference type="InterPro" id="IPR008942">
    <property type="entry name" value="ENTH_VHS"/>
</dbReference>
<proteinExistence type="inferred from homology"/>
<dbReference type="InterPro" id="IPR044836">
    <property type="entry name" value="TOL_plant"/>
</dbReference>
<dbReference type="PROSITE" id="PS50909">
    <property type="entry name" value="GAT"/>
    <property type="match status" value="1"/>
</dbReference>
<dbReference type="AlphaFoldDB" id="A0A443P979"/>
<dbReference type="PROSITE" id="PS50179">
    <property type="entry name" value="VHS"/>
    <property type="match status" value="1"/>
</dbReference>
<dbReference type="Gene3D" id="1.20.58.160">
    <property type="match status" value="1"/>
</dbReference>
<comment type="subcellular location">
    <subcellularLocation>
        <location evidence="1">Membrane</location>
        <topology evidence="1">Peripheral membrane protein</topology>
    </subcellularLocation>
</comment>
<evidence type="ECO:0000256" key="7">
    <source>
        <dbReference type="SAM" id="MobiDB-lite"/>
    </source>
</evidence>
<dbReference type="PANTHER" id="PTHR46646">
    <property type="entry name" value="TOM1-LIKE PROTEIN 1"/>
    <property type="match status" value="1"/>
</dbReference>
<evidence type="ECO:0000256" key="5">
    <source>
        <dbReference type="ARBA" id="ARBA00022927"/>
    </source>
</evidence>
<dbReference type="GO" id="GO:0043130">
    <property type="term" value="F:ubiquitin binding"/>
    <property type="evidence" value="ECO:0007669"/>
    <property type="project" value="InterPro"/>
</dbReference>
<dbReference type="GO" id="GO:0005737">
    <property type="term" value="C:cytoplasm"/>
    <property type="evidence" value="ECO:0007669"/>
    <property type="project" value="UniProtKB-ARBA"/>
</dbReference>
<dbReference type="SUPFAM" id="SSF89009">
    <property type="entry name" value="GAT-like domain"/>
    <property type="match status" value="1"/>
</dbReference>
<dbReference type="FunFam" id="1.25.40.90:FF:000038">
    <property type="entry name" value="TOM1-like protein 2"/>
    <property type="match status" value="1"/>
</dbReference>
<keyword evidence="4" id="KW-0597">Phosphoprotein</keyword>
<dbReference type="InterPro" id="IPR002014">
    <property type="entry name" value="VHS_dom"/>
</dbReference>
<keyword evidence="3" id="KW-0813">Transport</keyword>
<dbReference type="Pfam" id="PF03127">
    <property type="entry name" value="GAT"/>
    <property type="match status" value="1"/>
</dbReference>
<evidence type="ECO:0000256" key="1">
    <source>
        <dbReference type="ARBA" id="ARBA00004170"/>
    </source>
</evidence>
<comment type="similarity">
    <text evidence="2">Belongs to the TOM1 family.</text>
</comment>
<gene>
    <name evidence="10" type="ORF">CKAN_01623900</name>
</gene>
<evidence type="ECO:0000313" key="10">
    <source>
        <dbReference type="EMBL" id="RWR87302.1"/>
    </source>
</evidence>
<dbReference type="Pfam" id="PF00790">
    <property type="entry name" value="VHS"/>
    <property type="match status" value="1"/>
</dbReference>
<keyword evidence="11" id="KW-1185">Reference proteome</keyword>
<dbReference type="GO" id="GO:0016020">
    <property type="term" value="C:membrane"/>
    <property type="evidence" value="ECO:0007669"/>
    <property type="project" value="UniProtKB-SubCell"/>
</dbReference>
<dbReference type="PANTHER" id="PTHR46646:SF1">
    <property type="entry name" value="TOM1-LIKE PROTEIN 1"/>
    <property type="match status" value="1"/>
</dbReference>
<dbReference type="CDD" id="cd14231">
    <property type="entry name" value="GAT_GGA-like_plant"/>
    <property type="match status" value="1"/>
</dbReference>
<dbReference type="GO" id="GO:0035091">
    <property type="term" value="F:phosphatidylinositol binding"/>
    <property type="evidence" value="ECO:0007669"/>
    <property type="project" value="InterPro"/>
</dbReference>
<sequence>MSDNLMEKVSALGERLKIGGTEMGRKMTAGMTSMSFKMKELFQGQNQAEKVVDEATAETLEEPDWAANLEICDMINTERINSVELIRGIKKRIVLKNPRVQYLALVLLETCVKNCEKAFSEVAAERVLDEMVKLIDDPQTVVNNRNKALILIEAWGESASELRYLPVYEETYKHFGAMDICPFCSVHGVVWKLESAPVRIAFSFLPFPIKSLLLTIARAVRGFKVEKNHSLLDAILYFHAIPNAQKNGKLTTLSLKSRGIRFPGRDNESLAPIFTPPRSVSAIESEAPLPQPQAPRDAPVQSFITVQSFSPEQTKEAFDVARNCVELLSTVLSSSPPQDALEDDLTATLVQQCRQSQSTIQRIIETAVDNEALILEALNVNDEIVKVLSKYEELKKPLVASPQPEPAMIPVSVEAEESPRVGKEDALVRKPAASRARGEDDDILHDLDEMIFGKKGGPSEGQDPKKQQKDDLISF</sequence>